<dbReference type="Proteomes" id="UP000828390">
    <property type="component" value="Unassembled WGS sequence"/>
</dbReference>
<gene>
    <name evidence="6" type="ORF">DPMN_025246</name>
</gene>
<feature type="transmembrane region" description="Helical" evidence="5">
    <location>
        <begin position="21"/>
        <end position="41"/>
    </location>
</feature>
<evidence type="ECO:0000256" key="5">
    <source>
        <dbReference type="SAM" id="Phobius"/>
    </source>
</evidence>
<feature type="transmembrane region" description="Helical" evidence="5">
    <location>
        <begin position="429"/>
        <end position="452"/>
    </location>
</feature>
<comment type="subcellular location">
    <subcellularLocation>
        <location evidence="1">Membrane</location>
        <topology evidence="1">Multi-pass membrane protein</topology>
    </subcellularLocation>
</comment>
<evidence type="ECO:0000313" key="7">
    <source>
        <dbReference type="Proteomes" id="UP000828390"/>
    </source>
</evidence>
<evidence type="ECO:0000313" key="6">
    <source>
        <dbReference type="EMBL" id="KAH3862280.1"/>
    </source>
</evidence>
<dbReference type="GO" id="GO:0022857">
    <property type="term" value="F:transmembrane transporter activity"/>
    <property type="evidence" value="ECO:0007669"/>
    <property type="project" value="InterPro"/>
</dbReference>
<feature type="transmembrane region" description="Helical" evidence="5">
    <location>
        <begin position="120"/>
        <end position="142"/>
    </location>
</feature>
<feature type="transmembrane region" description="Helical" evidence="5">
    <location>
        <begin position="184"/>
        <end position="204"/>
    </location>
</feature>
<dbReference type="OrthoDB" id="6104307at2759"/>
<evidence type="ECO:0000256" key="4">
    <source>
        <dbReference type="ARBA" id="ARBA00023136"/>
    </source>
</evidence>
<dbReference type="InterPro" id="IPR011701">
    <property type="entry name" value="MFS"/>
</dbReference>
<dbReference type="InterPro" id="IPR036259">
    <property type="entry name" value="MFS_trans_sf"/>
</dbReference>
<dbReference type="Pfam" id="PF07690">
    <property type="entry name" value="MFS_1"/>
    <property type="match status" value="1"/>
</dbReference>
<keyword evidence="4 5" id="KW-0472">Membrane</keyword>
<proteinExistence type="predicted"/>
<sequence length="477" mass="53099">MSSKETLLKVGDQTTKPTWRHFLILPSLFTLFVGSQIYTYVLNEWTQARMKEQYFPNSSLDANVSACGNSDKTSLEYQQYKQVQQQSANWLIFYNLGESVPMAFMNIVITAYTDSFGRKFLILLTIFGTFFKSGMISLIVTFDWSPVWVVVANIVLGCTGGAFGLFSAVFAFVADMTYTDEHRIIGIVVIECVVMGSAIVAPYLSGYFVETLGLGFSKTSFICVGMCFFSFLLLLIIPESIAKHNRQKARSIFQNIKRVTDFYVSKEMKGQRARYILLMLSFWFATVTAMSRTSIETLYFLGQPFCWGPSKIGLFMTARHAAQSIIGLGALPLLQICLSNQVIAIISTVSLTISYIIEGLAQSTLVIYFVPILGVFSFLMIPMIRGMMSNITPADKQGAMFAGVAVFEVISSLVGSIAFNGVYSQTMTFMNGFVFLSMAFLSMVDTVMLLVYNCIKPKPNAISVAHVNQETYSEDNV</sequence>
<evidence type="ECO:0000256" key="2">
    <source>
        <dbReference type="ARBA" id="ARBA00022692"/>
    </source>
</evidence>
<keyword evidence="3 5" id="KW-1133">Transmembrane helix</keyword>
<dbReference type="PANTHER" id="PTHR23507">
    <property type="entry name" value="ZGC:174356"/>
    <property type="match status" value="1"/>
</dbReference>
<name>A0A9D4LNZ5_DREPO</name>
<feature type="transmembrane region" description="Helical" evidence="5">
    <location>
        <begin position="275"/>
        <end position="292"/>
    </location>
</feature>
<evidence type="ECO:0000256" key="1">
    <source>
        <dbReference type="ARBA" id="ARBA00004141"/>
    </source>
</evidence>
<dbReference type="GO" id="GO:0016020">
    <property type="term" value="C:membrane"/>
    <property type="evidence" value="ECO:0007669"/>
    <property type="project" value="UniProtKB-SubCell"/>
</dbReference>
<comment type="caution">
    <text evidence="6">The sequence shown here is derived from an EMBL/GenBank/DDBJ whole genome shotgun (WGS) entry which is preliminary data.</text>
</comment>
<feature type="transmembrane region" description="Helical" evidence="5">
    <location>
        <begin position="401"/>
        <end position="423"/>
    </location>
</feature>
<accession>A0A9D4LNZ5</accession>
<feature type="transmembrane region" description="Helical" evidence="5">
    <location>
        <begin position="148"/>
        <end position="172"/>
    </location>
</feature>
<protein>
    <submittedName>
        <fullName evidence="6">Uncharacterized protein</fullName>
    </submittedName>
</protein>
<dbReference type="AlphaFoldDB" id="A0A9D4LNZ5"/>
<feature type="transmembrane region" description="Helical" evidence="5">
    <location>
        <begin position="338"/>
        <end position="357"/>
    </location>
</feature>
<reference evidence="6" key="2">
    <citation type="submission" date="2020-11" db="EMBL/GenBank/DDBJ databases">
        <authorList>
            <person name="McCartney M.A."/>
            <person name="Auch B."/>
            <person name="Kono T."/>
            <person name="Mallez S."/>
            <person name="Becker A."/>
            <person name="Gohl D.M."/>
            <person name="Silverstein K.A.T."/>
            <person name="Koren S."/>
            <person name="Bechman K.B."/>
            <person name="Herman A."/>
            <person name="Abrahante J.E."/>
            <person name="Garbe J."/>
        </authorList>
    </citation>
    <scope>NUCLEOTIDE SEQUENCE</scope>
    <source>
        <strain evidence="6">Duluth1</strain>
        <tissue evidence="6">Whole animal</tissue>
    </source>
</reference>
<keyword evidence="7" id="KW-1185">Reference proteome</keyword>
<reference evidence="6" key="1">
    <citation type="journal article" date="2019" name="bioRxiv">
        <title>The Genome of the Zebra Mussel, Dreissena polymorpha: A Resource for Invasive Species Research.</title>
        <authorList>
            <person name="McCartney M.A."/>
            <person name="Auch B."/>
            <person name="Kono T."/>
            <person name="Mallez S."/>
            <person name="Zhang Y."/>
            <person name="Obille A."/>
            <person name="Becker A."/>
            <person name="Abrahante J.E."/>
            <person name="Garbe J."/>
            <person name="Badalamenti J.P."/>
            <person name="Herman A."/>
            <person name="Mangelson H."/>
            <person name="Liachko I."/>
            <person name="Sullivan S."/>
            <person name="Sone E.D."/>
            <person name="Koren S."/>
            <person name="Silverstein K.A.T."/>
            <person name="Beckman K.B."/>
            <person name="Gohl D.M."/>
        </authorList>
    </citation>
    <scope>NUCLEOTIDE SEQUENCE</scope>
    <source>
        <strain evidence="6">Duluth1</strain>
        <tissue evidence="6">Whole animal</tissue>
    </source>
</reference>
<organism evidence="6 7">
    <name type="scientific">Dreissena polymorpha</name>
    <name type="common">Zebra mussel</name>
    <name type="synonym">Mytilus polymorpha</name>
    <dbReference type="NCBI Taxonomy" id="45954"/>
    <lineage>
        <taxon>Eukaryota</taxon>
        <taxon>Metazoa</taxon>
        <taxon>Spiralia</taxon>
        <taxon>Lophotrochozoa</taxon>
        <taxon>Mollusca</taxon>
        <taxon>Bivalvia</taxon>
        <taxon>Autobranchia</taxon>
        <taxon>Heteroconchia</taxon>
        <taxon>Euheterodonta</taxon>
        <taxon>Imparidentia</taxon>
        <taxon>Neoheterodontei</taxon>
        <taxon>Myida</taxon>
        <taxon>Dreissenoidea</taxon>
        <taxon>Dreissenidae</taxon>
        <taxon>Dreissena</taxon>
    </lineage>
</organism>
<feature type="transmembrane region" description="Helical" evidence="5">
    <location>
        <begin position="216"/>
        <end position="237"/>
    </location>
</feature>
<dbReference type="SUPFAM" id="SSF103473">
    <property type="entry name" value="MFS general substrate transporter"/>
    <property type="match status" value="1"/>
</dbReference>
<dbReference type="Gene3D" id="1.20.1250.20">
    <property type="entry name" value="MFS general substrate transporter like domains"/>
    <property type="match status" value="1"/>
</dbReference>
<feature type="transmembrane region" description="Helical" evidence="5">
    <location>
        <begin position="363"/>
        <end position="381"/>
    </location>
</feature>
<dbReference type="PANTHER" id="PTHR23507:SF1">
    <property type="entry name" value="FI18259P1-RELATED"/>
    <property type="match status" value="1"/>
</dbReference>
<dbReference type="EMBL" id="JAIWYP010000002">
    <property type="protein sequence ID" value="KAH3862280.1"/>
    <property type="molecule type" value="Genomic_DNA"/>
</dbReference>
<evidence type="ECO:0000256" key="3">
    <source>
        <dbReference type="ARBA" id="ARBA00022989"/>
    </source>
</evidence>
<keyword evidence="2 5" id="KW-0812">Transmembrane</keyword>